<feature type="compositionally biased region" description="Polar residues" evidence="7">
    <location>
        <begin position="162"/>
        <end position="177"/>
    </location>
</feature>
<dbReference type="GO" id="GO:0141052">
    <property type="term" value="F:histone H3 demethylase activity"/>
    <property type="evidence" value="ECO:0007669"/>
    <property type="project" value="UniProtKB-ARBA"/>
</dbReference>
<keyword evidence="6" id="KW-0560">Oxidoreductase</keyword>
<comment type="similarity">
    <text evidence="2">Belongs to the flavin monoamine oxidase family.</text>
</comment>
<feature type="compositionally biased region" description="Polar residues" evidence="7">
    <location>
        <begin position="1838"/>
        <end position="1854"/>
    </location>
</feature>
<keyword evidence="4" id="KW-0274">FAD</keyword>
<dbReference type="Pfam" id="PF01593">
    <property type="entry name" value="Amino_oxidase"/>
    <property type="match status" value="1"/>
</dbReference>
<dbReference type="Proteomes" id="UP000663760">
    <property type="component" value="Chromosome 2"/>
</dbReference>
<feature type="compositionally biased region" description="Basic residues" evidence="7">
    <location>
        <begin position="202"/>
        <end position="212"/>
    </location>
</feature>
<organism evidence="9 10">
    <name type="scientific">Spirodela intermedia</name>
    <name type="common">Intermediate duckweed</name>
    <dbReference type="NCBI Taxonomy" id="51605"/>
    <lineage>
        <taxon>Eukaryota</taxon>
        <taxon>Viridiplantae</taxon>
        <taxon>Streptophyta</taxon>
        <taxon>Embryophyta</taxon>
        <taxon>Tracheophyta</taxon>
        <taxon>Spermatophyta</taxon>
        <taxon>Magnoliopsida</taxon>
        <taxon>Liliopsida</taxon>
        <taxon>Araceae</taxon>
        <taxon>Lemnoideae</taxon>
        <taxon>Spirodela</taxon>
    </lineage>
</organism>
<dbReference type="InterPro" id="IPR050281">
    <property type="entry name" value="Flavin_monoamine_oxidase"/>
</dbReference>
<feature type="domain" description="SWIRM" evidence="8">
    <location>
        <begin position="543"/>
        <end position="643"/>
    </location>
</feature>
<comment type="cofactor">
    <cofactor evidence="1">
        <name>FAD</name>
        <dbReference type="ChEBI" id="CHEBI:57692"/>
    </cofactor>
</comment>
<dbReference type="SUPFAM" id="SSF54373">
    <property type="entry name" value="FAD-linked reductases, C-terminal domain"/>
    <property type="match status" value="1"/>
</dbReference>
<dbReference type="Gene3D" id="3.90.660.10">
    <property type="match status" value="1"/>
</dbReference>
<name>A0A7I8K2S5_SPIIN</name>
<dbReference type="PANTHER" id="PTHR10742">
    <property type="entry name" value="FLAVIN MONOAMINE OXIDASE"/>
    <property type="match status" value="1"/>
</dbReference>
<accession>A0A7I8K2S5</accession>
<dbReference type="InterPro" id="IPR009057">
    <property type="entry name" value="Homeodomain-like_sf"/>
</dbReference>
<evidence type="ECO:0000313" key="10">
    <source>
        <dbReference type="Proteomes" id="UP000663760"/>
    </source>
</evidence>
<protein>
    <recommendedName>
        <fullName evidence="8">SWIRM domain-containing protein</fullName>
    </recommendedName>
</protein>
<keyword evidence="5" id="KW-0156">Chromatin regulator</keyword>
<feature type="region of interest" description="Disordered" evidence="7">
    <location>
        <begin position="77"/>
        <end position="189"/>
    </location>
</feature>
<dbReference type="Gene3D" id="1.10.10.10">
    <property type="entry name" value="Winged helix-like DNA-binding domain superfamily/Winged helix DNA-binding domain"/>
    <property type="match status" value="1"/>
</dbReference>
<feature type="compositionally biased region" description="Basic and acidic residues" evidence="7">
    <location>
        <begin position="126"/>
        <end position="146"/>
    </location>
</feature>
<dbReference type="InterPro" id="IPR002937">
    <property type="entry name" value="Amino_oxidase"/>
</dbReference>
<reference evidence="9" key="1">
    <citation type="submission" date="2020-02" db="EMBL/GenBank/DDBJ databases">
        <authorList>
            <person name="Scholz U."/>
            <person name="Mascher M."/>
            <person name="Fiebig A."/>
        </authorList>
    </citation>
    <scope>NUCLEOTIDE SEQUENCE</scope>
</reference>
<evidence type="ECO:0000256" key="4">
    <source>
        <dbReference type="ARBA" id="ARBA00022827"/>
    </source>
</evidence>
<feature type="compositionally biased region" description="Basic and acidic residues" evidence="7">
    <location>
        <begin position="84"/>
        <end position="103"/>
    </location>
</feature>
<feature type="compositionally biased region" description="Polar residues" evidence="7">
    <location>
        <begin position="1081"/>
        <end position="1090"/>
    </location>
</feature>
<sequence>MEGPFSAKKEMEGQEKYPATGSNGGAEVGSTPSSRTVGLEVDAGCAKPVLNGELVMVAELAGGESDDERPIRSLLKAKRRRLPKKDGSCLPADREVEMTRLEEGIPGEMDDTLASLRKKLKTPQRVKMDSSRSGADRAEDSFHLEQPENAEDSLESRGKKSTPVSSQKSAEDISTASLEDAEGPSDGLDISLSAFLSKARKFSSRKAGLKGRKQVEESSNAGDSRALGCSKSPRGKDENSLGTVSIAKNLDRKKRSRKSQAGSGAISAEGNSVNKNVHQPSHGGALGDTLSDFVGKTHSSLPSRRARQRTVDDSSSTPVEPIQETQRLDGLKQCSRGKLSDPPSRKVEESTSYGKRLSDFKHSIELIGSLEENGTVAPLASVVSQSPTFLSKEFSGGICQNQGLHASSVDIKAAGETLSSGDELGYHLDRVIGREAEMSLDSSQSSGHINVGREVNMHDHYTAGAISDISCHNIDKPKALPRVTRKIKKFKDGNMTYEGDIEWEALINDDQGPFGNSKIVDEEQSTRDRDRFKSVIPVDSHDGGLAAVAAGLKAHAAGPIEKIKFKDVFKRKGGLRDYLECRNMILHLWSENVNCILSLKDCGVTDTPLKEEPPRASLIREIYTFLDCSGYINGGVASNKENQPLYSGHFEEDMIKETCEEQAIDSKTEVSFACNQVTASDDCSMKNTTFLENDNLPVLGVEGKYPEIVMPCMGTESCTAIVQSEERAIGHMRIVEESACPVSIMHPNLDGIVADEICSGQDGQGCNPVVDEQGVEVGENVAGSEKMYVASSGQQYGSVNSEVETSAVQVTELIKTEAGKDSAGLSSIGNDLSTKVVDNEEKNLSKQVQSSFDKGQSLGSCEKEIGHIEALASSEKVNNAEITAVNSSMQLLDMNPIVKCDSKDVQRSVIVVGAGPAGLTAARHLKRQGFSVTVLEARDRIGGRVYTDRSSLSVPVDLGASIITGVEPDVATERRADPSSLICTQLGLELTVLNSDCPLYDVVTGGKVPADLDETLEVEYNSLLDDMVDLVAQDEEGSASMSLEDGLEYALRKRHMMEQPTQTSTESFQSKTAGHYGTLDHSVSSPNISENGARKQVVYDNNQAEDVLSPLERRVMNWHFANLEYGCAALLKEVSLPHWNQDDVYGGFGGAHCMIKGGYSSVVETLGEGVSICLKHVVTDIKYEVRNSCSQTETAVKVITSDGGEFVGDAVLITVPLGCLKANAIKFSPALPDWKLSSIQRLGFGVLNKVVMEFPEVFWDETVDYFGATAEETSHRGRCFMFWNVKKTVGSPVLIALVVGKAALDGQNISTSDHVNHALTVLRRIFGDKSVPDPVAAVVTNWGVDPFSRGAYSYVAVGASGEDYDILARPVANCLFFAGEATCKEHPDTVGGAMLSGLREAVRIIDIFHSGNDYTAEVEAMEISERQAESERDEVWELERKLDLCKGSNSTLANNEVLLKDMFCNATTIPGRLHLVKELLRLPVDKLKSFAGTKEALSVLNSWILDSMGKDATQLLRHCIRLLVLVSTDLLAVRLSGVGRTIKEKVCVHTSRDIRAIASQLVNVWIEVFREKKAGIGGMKFLTQSALNGEALDGRGCLNVRSATSSPSRFNHKKGDFSGTTKDEILTDKKIEANSTSHSSTQGMDSKEEKKSKTLAAAEAARAAKAARMAAEAYTSSETDSTILTGLPKILSFHKFVRREHVEGGSILGGAECISEMDSRNCRVQNWSVDFSAACANLDDSRLSVDNHIRSSYSNETIHPPNLKEHSGENEAVDCRLTRAWVDTETLGSAGVKDSLAIERWQSQAMDADAQFYPICMKDEEGSNKILDGSVGEYPKPSDSSGAQPRKCNSSVEGQQRGVDHIKRGVVDYVSSLLMPLYKARKIDKEGYKSIMKKTATKVVEQCTEAEKMMTAFEFLDSRRKNKIRAFVDKLIERQISTNPGSKL</sequence>
<dbReference type="EMBL" id="LR746265">
    <property type="protein sequence ID" value="CAA7391296.1"/>
    <property type="molecule type" value="Genomic_DNA"/>
</dbReference>
<feature type="compositionally biased region" description="Polar residues" evidence="7">
    <location>
        <begin position="269"/>
        <end position="279"/>
    </location>
</feature>
<evidence type="ECO:0000256" key="3">
    <source>
        <dbReference type="ARBA" id="ARBA00022630"/>
    </source>
</evidence>
<dbReference type="SUPFAM" id="SSF46689">
    <property type="entry name" value="Homeodomain-like"/>
    <property type="match status" value="1"/>
</dbReference>
<evidence type="ECO:0000313" key="9">
    <source>
        <dbReference type="EMBL" id="CAA7391296.1"/>
    </source>
</evidence>
<feature type="region of interest" description="Disordered" evidence="7">
    <location>
        <begin position="202"/>
        <end position="354"/>
    </location>
</feature>
<dbReference type="InterPro" id="IPR036388">
    <property type="entry name" value="WH-like_DNA-bd_sf"/>
</dbReference>
<feature type="region of interest" description="Disordered" evidence="7">
    <location>
        <begin position="1631"/>
        <end position="1650"/>
    </location>
</feature>
<dbReference type="SUPFAM" id="SSF51905">
    <property type="entry name" value="FAD/NAD(P)-binding domain"/>
    <property type="match status" value="1"/>
</dbReference>
<gene>
    <name evidence="9" type="ORF">SI8410_02002623</name>
</gene>
<dbReference type="InterPro" id="IPR007526">
    <property type="entry name" value="SWIRM"/>
</dbReference>
<keyword evidence="10" id="KW-1185">Reference proteome</keyword>
<dbReference type="InterPro" id="IPR036188">
    <property type="entry name" value="FAD/NAD-bd_sf"/>
</dbReference>
<evidence type="ECO:0000256" key="1">
    <source>
        <dbReference type="ARBA" id="ARBA00001974"/>
    </source>
</evidence>
<dbReference type="PRINTS" id="PR00419">
    <property type="entry name" value="ADXRDTASE"/>
</dbReference>
<proteinExistence type="inferred from homology"/>
<dbReference type="Pfam" id="PF04433">
    <property type="entry name" value="SWIRM"/>
    <property type="match status" value="1"/>
</dbReference>
<dbReference type="Gene3D" id="3.50.50.60">
    <property type="entry name" value="FAD/NAD(P)-binding domain"/>
    <property type="match status" value="2"/>
</dbReference>
<evidence type="ECO:0000256" key="2">
    <source>
        <dbReference type="ARBA" id="ARBA00005995"/>
    </source>
</evidence>
<feature type="compositionally biased region" description="Polar residues" evidence="7">
    <location>
        <begin position="1059"/>
        <end position="1072"/>
    </location>
</feature>
<feature type="region of interest" description="Disordered" evidence="7">
    <location>
        <begin position="1826"/>
        <end position="1855"/>
    </location>
</feature>
<feature type="region of interest" description="Disordered" evidence="7">
    <location>
        <begin position="1"/>
        <end position="35"/>
    </location>
</feature>
<dbReference type="OrthoDB" id="5046242at2759"/>
<feature type="region of interest" description="Disordered" evidence="7">
    <location>
        <begin position="1059"/>
        <end position="1096"/>
    </location>
</feature>
<evidence type="ECO:0000256" key="5">
    <source>
        <dbReference type="ARBA" id="ARBA00022853"/>
    </source>
</evidence>
<dbReference type="PROSITE" id="PS50934">
    <property type="entry name" value="SWIRM"/>
    <property type="match status" value="1"/>
</dbReference>
<evidence type="ECO:0000259" key="8">
    <source>
        <dbReference type="PROSITE" id="PS50934"/>
    </source>
</evidence>
<dbReference type="PANTHER" id="PTHR10742:SF410">
    <property type="entry name" value="LYSINE-SPECIFIC HISTONE DEMETHYLASE 2"/>
    <property type="match status" value="1"/>
</dbReference>
<keyword evidence="3" id="KW-0285">Flavoprotein</keyword>
<dbReference type="GO" id="GO:0016705">
    <property type="term" value="F:oxidoreductase activity, acting on paired donors, with incorporation or reduction of molecular oxygen"/>
    <property type="evidence" value="ECO:0007669"/>
    <property type="project" value="UniProtKB-ARBA"/>
</dbReference>
<feature type="compositionally biased region" description="Polar residues" evidence="7">
    <location>
        <begin position="1633"/>
        <end position="1644"/>
    </location>
</feature>
<evidence type="ECO:0000256" key="7">
    <source>
        <dbReference type="SAM" id="MobiDB-lite"/>
    </source>
</evidence>
<evidence type="ECO:0000256" key="6">
    <source>
        <dbReference type="ARBA" id="ARBA00023002"/>
    </source>
</evidence>